<name>A0A562PNM7_9BURK</name>
<evidence type="ECO:0000313" key="11">
    <source>
        <dbReference type="Proteomes" id="UP000437862"/>
    </source>
</evidence>
<feature type="transmembrane region" description="Helical" evidence="6">
    <location>
        <begin position="74"/>
        <end position="93"/>
    </location>
</feature>
<proteinExistence type="predicted"/>
<feature type="domain" description="Major facilitator superfamily (MFS) profile" evidence="7">
    <location>
        <begin position="6"/>
        <end position="406"/>
    </location>
</feature>
<dbReference type="Gene3D" id="1.20.1250.20">
    <property type="entry name" value="MFS general substrate transporter like domains"/>
    <property type="match status" value="2"/>
</dbReference>
<dbReference type="GO" id="GO:0005886">
    <property type="term" value="C:plasma membrane"/>
    <property type="evidence" value="ECO:0007669"/>
    <property type="project" value="UniProtKB-SubCell"/>
</dbReference>
<reference evidence="9" key="2">
    <citation type="submission" date="2019-07" db="EMBL/GenBank/DDBJ databases">
        <authorList>
            <person name="Whitman W."/>
            <person name="Huntemann M."/>
            <person name="Clum A."/>
            <person name="Pillay M."/>
            <person name="Palaniappan K."/>
            <person name="Varghese N."/>
            <person name="Mikhailova N."/>
            <person name="Stamatis D."/>
            <person name="Reddy T."/>
            <person name="Daum C."/>
            <person name="Shapiro N."/>
            <person name="Ivanova N."/>
            <person name="Kyrpides N."/>
            <person name="Woyke T."/>
        </authorList>
    </citation>
    <scope>NUCLEOTIDE SEQUENCE</scope>
    <source>
        <strain evidence="9">CGMCC 1.10685</strain>
    </source>
</reference>
<keyword evidence="2" id="KW-1003">Cell membrane</keyword>
<evidence type="ECO:0000313" key="9">
    <source>
        <dbReference type="EMBL" id="TWI46071.1"/>
    </source>
</evidence>
<evidence type="ECO:0000256" key="1">
    <source>
        <dbReference type="ARBA" id="ARBA00004429"/>
    </source>
</evidence>
<feature type="transmembrane region" description="Helical" evidence="6">
    <location>
        <begin position="208"/>
        <end position="229"/>
    </location>
</feature>
<evidence type="ECO:0000256" key="2">
    <source>
        <dbReference type="ARBA" id="ARBA00022475"/>
    </source>
</evidence>
<dbReference type="InterPro" id="IPR011701">
    <property type="entry name" value="MFS"/>
</dbReference>
<dbReference type="AlphaFoldDB" id="A0A562PNM7"/>
<feature type="transmembrane region" description="Helical" evidence="6">
    <location>
        <begin position="7"/>
        <end position="31"/>
    </location>
</feature>
<evidence type="ECO:0000313" key="10">
    <source>
        <dbReference type="Proteomes" id="UP000315112"/>
    </source>
</evidence>
<dbReference type="Proteomes" id="UP000315112">
    <property type="component" value="Unassembled WGS sequence"/>
</dbReference>
<dbReference type="PANTHER" id="PTHR43702:SF11">
    <property type="entry name" value="L-FUCOSE-PROTON SYMPORTER"/>
    <property type="match status" value="1"/>
</dbReference>
<sequence>MQRRRILFILFLIYFVFAILLNSVGTVILQVIHSYGVSKSSASVLEGFKDLPIAIVSFAVASFLPRLGYKRAMLVGLAIVTCACLAMPLVPAFGTAKLLFLAVGVSFALTKVSVYSTLGLIAKDRKEHAGLMNLLEGFFMVGVLCAYWVFGFFIDSHDPSSRGWLNVYWLLAALCAATFVLLTMTTFDERLAALPAERTPAQDFAAMLKLFFKPLVCIFVVTAFLYVLIEQSVGSWLPTFNNEILKLPAAMSVQVTSIFAACLAAGRLSAGIVLRRLHWYPVMNVCLLGMGAVVVLALPLTHDVVANPNVTWATAPAAAFLFPLIGLFMAPIYPGINSVMLSSLPPAQHSAMTGLLVIFSALGGTTGSLITGYVFGAFSGHFAFYLTLVPIGVVLVMLFFFRRAVEGAGDGGDQLGASTIMGSQH</sequence>
<dbReference type="GO" id="GO:0022857">
    <property type="term" value="F:transmembrane transporter activity"/>
    <property type="evidence" value="ECO:0007669"/>
    <property type="project" value="InterPro"/>
</dbReference>
<dbReference type="PANTHER" id="PTHR43702">
    <property type="entry name" value="L-FUCOSE-PROTON SYMPORTER"/>
    <property type="match status" value="1"/>
</dbReference>
<reference evidence="9 10" key="1">
    <citation type="journal article" date="2015" name="Stand. Genomic Sci.">
        <title>Genomic Encyclopedia of Bacterial and Archaeal Type Strains, Phase III: the genomes of soil and plant-associated and newly described type strains.</title>
        <authorList>
            <person name="Whitman W.B."/>
            <person name="Woyke T."/>
            <person name="Klenk H.P."/>
            <person name="Zhou Y."/>
            <person name="Lilburn T.G."/>
            <person name="Beck B.J."/>
            <person name="De Vos P."/>
            <person name="Vandamme P."/>
            <person name="Eisen J.A."/>
            <person name="Garrity G."/>
            <person name="Hugenholtz P."/>
            <person name="Kyrpides N.C."/>
        </authorList>
    </citation>
    <scope>NUCLEOTIDE SEQUENCE [LARGE SCALE GENOMIC DNA]</scope>
    <source>
        <strain evidence="9 10">CGMCC 1.10685</strain>
    </source>
</reference>
<dbReference type="InterPro" id="IPR020846">
    <property type="entry name" value="MFS_dom"/>
</dbReference>
<accession>A0A562PNM7</accession>
<feature type="transmembrane region" description="Helical" evidence="6">
    <location>
        <begin position="134"/>
        <end position="154"/>
    </location>
</feature>
<dbReference type="Proteomes" id="UP000437862">
    <property type="component" value="Chromosome"/>
</dbReference>
<dbReference type="OrthoDB" id="6395826at2"/>
<evidence type="ECO:0000259" key="7">
    <source>
        <dbReference type="PROSITE" id="PS50850"/>
    </source>
</evidence>
<evidence type="ECO:0000256" key="4">
    <source>
        <dbReference type="ARBA" id="ARBA00022989"/>
    </source>
</evidence>
<evidence type="ECO:0000256" key="5">
    <source>
        <dbReference type="ARBA" id="ARBA00023136"/>
    </source>
</evidence>
<feature type="transmembrane region" description="Helical" evidence="6">
    <location>
        <begin position="382"/>
        <end position="401"/>
    </location>
</feature>
<keyword evidence="5 6" id="KW-0472">Membrane</keyword>
<dbReference type="SUPFAM" id="SSF103473">
    <property type="entry name" value="MFS general substrate transporter"/>
    <property type="match status" value="1"/>
</dbReference>
<organism evidence="9 10">
    <name type="scientific">Pseudoduganella flava</name>
    <dbReference type="NCBI Taxonomy" id="871742"/>
    <lineage>
        <taxon>Bacteria</taxon>
        <taxon>Pseudomonadati</taxon>
        <taxon>Pseudomonadota</taxon>
        <taxon>Betaproteobacteria</taxon>
        <taxon>Burkholderiales</taxon>
        <taxon>Oxalobacteraceae</taxon>
        <taxon>Telluria group</taxon>
        <taxon>Pseudoduganella</taxon>
    </lineage>
</organism>
<dbReference type="InterPro" id="IPR036259">
    <property type="entry name" value="MFS_trans_sf"/>
</dbReference>
<feature type="transmembrane region" description="Helical" evidence="6">
    <location>
        <begin position="312"/>
        <end position="333"/>
    </location>
</feature>
<feature type="transmembrane region" description="Helical" evidence="6">
    <location>
        <begin position="249"/>
        <end position="270"/>
    </location>
</feature>
<feature type="transmembrane region" description="Helical" evidence="6">
    <location>
        <begin position="354"/>
        <end position="376"/>
    </location>
</feature>
<protein>
    <submittedName>
        <fullName evidence="9">Fucose permease</fullName>
    </submittedName>
    <submittedName>
        <fullName evidence="8">MFS transporter</fullName>
    </submittedName>
</protein>
<evidence type="ECO:0000256" key="3">
    <source>
        <dbReference type="ARBA" id="ARBA00022692"/>
    </source>
</evidence>
<evidence type="ECO:0000256" key="6">
    <source>
        <dbReference type="SAM" id="Phobius"/>
    </source>
</evidence>
<dbReference type="PROSITE" id="PS50850">
    <property type="entry name" value="MFS"/>
    <property type="match status" value="1"/>
</dbReference>
<dbReference type="EMBL" id="VLKW01000006">
    <property type="protein sequence ID" value="TWI46071.1"/>
    <property type="molecule type" value="Genomic_DNA"/>
</dbReference>
<evidence type="ECO:0000313" key="8">
    <source>
        <dbReference type="EMBL" id="QGZ40618.1"/>
    </source>
</evidence>
<keyword evidence="3 6" id="KW-0812">Transmembrane</keyword>
<dbReference type="InterPro" id="IPR050375">
    <property type="entry name" value="MFS_TsgA-like"/>
</dbReference>
<dbReference type="RefSeq" id="WP_145877291.1">
    <property type="nucleotide sequence ID" value="NZ_CP046904.1"/>
</dbReference>
<dbReference type="Pfam" id="PF07690">
    <property type="entry name" value="MFS_1"/>
    <property type="match status" value="1"/>
</dbReference>
<feature type="transmembrane region" description="Helical" evidence="6">
    <location>
        <begin position="282"/>
        <end position="300"/>
    </location>
</feature>
<keyword evidence="4 6" id="KW-1133">Transmembrane helix</keyword>
<gene>
    <name evidence="8" type="ORF">GO485_17170</name>
    <name evidence="9" type="ORF">IP92_03504</name>
</gene>
<feature type="transmembrane region" description="Helical" evidence="6">
    <location>
        <begin position="51"/>
        <end position="67"/>
    </location>
</feature>
<reference evidence="8 11" key="3">
    <citation type="submission" date="2019-12" db="EMBL/GenBank/DDBJ databases">
        <title>Draft Genome Sequences of Six Type Strains of the Genus Massilia.</title>
        <authorList>
            <person name="Miess H."/>
            <person name="Frediansyah A."/>
            <person name="Goeker M."/>
            <person name="Gross H."/>
        </authorList>
    </citation>
    <scope>NUCLEOTIDE SEQUENCE [LARGE SCALE GENOMIC DNA]</scope>
    <source>
        <strain evidence="8 11">DSM 26639</strain>
    </source>
</reference>
<feature type="transmembrane region" description="Helical" evidence="6">
    <location>
        <begin position="166"/>
        <end position="187"/>
    </location>
</feature>
<comment type="subcellular location">
    <subcellularLocation>
        <location evidence="1">Cell inner membrane</location>
        <topology evidence="1">Multi-pass membrane protein</topology>
    </subcellularLocation>
</comment>
<dbReference type="EMBL" id="CP046904">
    <property type="protein sequence ID" value="QGZ40618.1"/>
    <property type="molecule type" value="Genomic_DNA"/>
</dbReference>
<keyword evidence="11" id="KW-1185">Reference proteome</keyword>
<feature type="transmembrane region" description="Helical" evidence="6">
    <location>
        <begin position="99"/>
        <end position="122"/>
    </location>
</feature>